<dbReference type="PANTHER" id="PTHR42924:SF3">
    <property type="entry name" value="POLYMERASE_HISTIDINOL PHOSPHATASE N-TERMINAL DOMAIN-CONTAINING PROTEIN"/>
    <property type="match status" value="1"/>
</dbReference>
<sequence length="234" mass="26683">MLYYDLHIHTALSPCASDDMTPNNIVNMASIKGLDVIAITDHNSAKNVKAVYNLGLKKGLIVVPGIEVQTREEVHILCYFYSVDECIKFSEIINKNLIKIKNKKTIFGNQFVMNEEDNIAEEIDYSLLVSSNLSVNEIFDYMEGRGVAVPAHVDRYSYSIISNLGFIPNIKNLITIEVSKAIRKENFLHSYPEYKKYKIIRSSDAHYLGDISEREEFLLCGSELKSIVDWLRGY</sequence>
<proteinExistence type="predicted"/>
<organism evidence="2 3">
    <name type="scientific">Thermoanaerobacter mathranii subsp. mathranii (strain DSM 11426 / CCUG 53645 / CIP 108742 / A3)</name>
    <dbReference type="NCBI Taxonomy" id="583358"/>
    <lineage>
        <taxon>Bacteria</taxon>
        <taxon>Bacillati</taxon>
        <taxon>Bacillota</taxon>
        <taxon>Clostridia</taxon>
        <taxon>Thermoanaerobacterales</taxon>
        <taxon>Thermoanaerobacteraceae</taxon>
        <taxon>Thermoanaerobacter</taxon>
    </lineage>
</organism>
<reference evidence="2 3" key="1">
    <citation type="submission" date="2010-05" db="EMBL/GenBank/DDBJ databases">
        <title>Complete sequence of Thermoanaerobacter mathranii subsp. mathranii mathranii str. A3.</title>
        <authorList>
            <consortium name="US DOE Joint Genome Institute"/>
            <person name="Lucas S."/>
            <person name="Copeland A."/>
            <person name="Lapidus A."/>
            <person name="Cheng J.-F."/>
            <person name="Bruce D."/>
            <person name="Goodwin L."/>
            <person name="Pitluck S."/>
            <person name="Held B."/>
            <person name="Detter J.C."/>
            <person name="Han C."/>
            <person name="Tapia R."/>
            <person name="Land M."/>
            <person name="Hauser L."/>
            <person name="Kyrpides N."/>
            <person name="Mikhailova N."/>
            <person name="Zhou J."/>
            <person name="Hemme C."/>
            <person name="Woyke T."/>
        </authorList>
    </citation>
    <scope>NUCLEOTIDE SEQUENCE [LARGE SCALE GENOMIC DNA]</scope>
    <source>
        <strain evidence="2 3">A3</strain>
    </source>
</reference>
<dbReference type="SMART" id="SM00481">
    <property type="entry name" value="POLIIIAc"/>
    <property type="match status" value="1"/>
</dbReference>
<name>A0ABM5LPF8_THEM3</name>
<dbReference type="Pfam" id="PF02811">
    <property type="entry name" value="PHP"/>
    <property type="match status" value="1"/>
</dbReference>
<dbReference type="Proteomes" id="UP000002064">
    <property type="component" value="Chromosome"/>
</dbReference>
<accession>A0ABM5LPF8</accession>
<evidence type="ECO:0000313" key="2">
    <source>
        <dbReference type="EMBL" id="ADH60600.1"/>
    </source>
</evidence>
<dbReference type="InterPro" id="IPR016195">
    <property type="entry name" value="Pol/histidinol_Pase-like"/>
</dbReference>
<keyword evidence="3" id="KW-1185">Reference proteome</keyword>
<dbReference type="InterPro" id="IPR052018">
    <property type="entry name" value="PHP_domain"/>
</dbReference>
<gene>
    <name evidence="2" type="ordered locus">Tmath_0864</name>
</gene>
<dbReference type="InterPro" id="IPR004013">
    <property type="entry name" value="PHP_dom"/>
</dbReference>
<dbReference type="PANTHER" id="PTHR42924">
    <property type="entry name" value="EXONUCLEASE"/>
    <property type="match status" value="1"/>
</dbReference>
<evidence type="ECO:0000313" key="3">
    <source>
        <dbReference type="Proteomes" id="UP000002064"/>
    </source>
</evidence>
<dbReference type="InterPro" id="IPR003141">
    <property type="entry name" value="Pol/His_phosphatase_N"/>
</dbReference>
<dbReference type="Gene3D" id="3.20.20.140">
    <property type="entry name" value="Metal-dependent hydrolases"/>
    <property type="match status" value="1"/>
</dbReference>
<feature type="domain" description="Polymerase/histidinol phosphatase N-terminal" evidence="1">
    <location>
        <begin position="4"/>
        <end position="72"/>
    </location>
</feature>
<dbReference type="CDD" id="cd07432">
    <property type="entry name" value="PHP_HisPPase"/>
    <property type="match status" value="1"/>
</dbReference>
<evidence type="ECO:0000259" key="1">
    <source>
        <dbReference type="SMART" id="SM00481"/>
    </source>
</evidence>
<protein>
    <submittedName>
        <fullName evidence="2">PHP domain protein</fullName>
    </submittedName>
</protein>
<dbReference type="EMBL" id="CP002032">
    <property type="protein sequence ID" value="ADH60600.1"/>
    <property type="molecule type" value="Genomic_DNA"/>
</dbReference>
<dbReference type="SUPFAM" id="SSF89550">
    <property type="entry name" value="PHP domain-like"/>
    <property type="match status" value="1"/>
</dbReference>